<sequence>MRPLWRCRRCGCPWPCSPARLALLVEYKDARSSLAVSLSLALADALDDLHRLGLDTGGVHARFLGWLRARGGLPPSAEGHNCGKPQARA</sequence>
<organism evidence="1 2">
    <name type="scientific">Micromonospora sicca</name>
    <dbReference type="NCBI Taxonomy" id="2202420"/>
    <lineage>
        <taxon>Bacteria</taxon>
        <taxon>Bacillati</taxon>
        <taxon>Actinomycetota</taxon>
        <taxon>Actinomycetes</taxon>
        <taxon>Micromonosporales</taxon>
        <taxon>Micromonosporaceae</taxon>
        <taxon>Micromonospora</taxon>
    </lineage>
</organism>
<gene>
    <name evidence="1" type="ORF">DKT69_25745</name>
</gene>
<dbReference type="Proteomes" id="UP000246050">
    <property type="component" value="Unassembled WGS sequence"/>
</dbReference>
<proteinExistence type="predicted"/>
<reference evidence="1 2" key="1">
    <citation type="submission" date="2018-05" db="EMBL/GenBank/DDBJ databases">
        <title>Micromonosporas from Atacama Desert.</title>
        <authorList>
            <person name="Carro L."/>
            <person name="Golinska P."/>
            <person name="Klenk H.-P."/>
            <person name="Goodfellow M."/>
        </authorList>
    </citation>
    <scope>NUCLEOTIDE SEQUENCE [LARGE SCALE GENOMIC DNA]</scope>
    <source>
        <strain evidence="1 2">4G51</strain>
    </source>
</reference>
<evidence type="ECO:0000313" key="2">
    <source>
        <dbReference type="Proteomes" id="UP000246050"/>
    </source>
</evidence>
<evidence type="ECO:0008006" key="3">
    <source>
        <dbReference type="Google" id="ProtNLM"/>
    </source>
</evidence>
<evidence type="ECO:0000313" key="1">
    <source>
        <dbReference type="EMBL" id="PWR11834.1"/>
    </source>
</evidence>
<dbReference type="EMBL" id="QGKS01000307">
    <property type="protein sequence ID" value="PWR11834.1"/>
    <property type="molecule type" value="Genomic_DNA"/>
</dbReference>
<dbReference type="AlphaFoldDB" id="A0A317DBJ1"/>
<accession>A0A317DBJ1</accession>
<comment type="caution">
    <text evidence="1">The sequence shown here is derived from an EMBL/GenBank/DDBJ whole genome shotgun (WGS) entry which is preliminary data.</text>
</comment>
<protein>
    <recommendedName>
        <fullName evidence="3">Flavin reductase</fullName>
    </recommendedName>
</protein>
<name>A0A317DBJ1_9ACTN</name>